<dbReference type="Gene3D" id="2.100.10.50">
    <property type="match status" value="1"/>
</dbReference>
<evidence type="ECO:0000256" key="13">
    <source>
        <dbReference type="ARBA" id="ARBA00053101"/>
    </source>
</evidence>
<dbReference type="PROSITE" id="PS51498">
    <property type="entry name" value="MABP"/>
    <property type="match status" value="1"/>
</dbReference>
<evidence type="ECO:0000256" key="12">
    <source>
        <dbReference type="ARBA" id="ARBA00033024"/>
    </source>
</evidence>
<evidence type="ECO:0000259" key="15">
    <source>
        <dbReference type="PROSITE" id="PS51497"/>
    </source>
</evidence>
<dbReference type="PANTHER" id="PTHR31612">
    <property type="entry name" value="MULTIVESICULAR BODY SUBUNIT 12A"/>
    <property type="match status" value="1"/>
</dbReference>
<feature type="domain" description="UMA" evidence="15">
    <location>
        <begin position="247"/>
        <end position="295"/>
    </location>
</feature>
<reference evidence="18 19" key="1">
    <citation type="submission" date="2025-04" db="UniProtKB">
        <authorList>
            <consortium name="RefSeq"/>
        </authorList>
    </citation>
    <scope>IDENTIFICATION</scope>
    <source>
        <tissue evidence="18 19">Gonads</tissue>
    </source>
</reference>
<evidence type="ECO:0000256" key="5">
    <source>
        <dbReference type="ARBA" id="ARBA00022448"/>
    </source>
</evidence>
<evidence type="ECO:0000313" key="18">
    <source>
        <dbReference type="RefSeq" id="XP_030754677.1"/>
    </source>
</evidence>
<comment type="similarity">
    <text evidence="3">Belongs to the MVB12 family.</text>
</comment>
<evidence type="ECO:0000256" key="10">
    <source>
        <dbReference type="ARBA" id="ARBA00023136"/>
    </source>
</evidence>
<organism evidence="17 19">
    <name type="scientific">Sitophilus oryzae</name>
    <name type="common">Rice weevil</name>
    <name type="synonym">Curculio oryzae</name>
    <dbReference type="NCBI Taxonomy" id="7048"/>
    <lineage>
        <taxon>Eukaryota</taxon>
        <taxon>Metazoa</taxon>
        <taxon>Ecdysozoa</taxon>
        <taxon>Arthropoda</taxon>
        <taxon>Hexapoda</taxon>
        <taxon>Insecta</taxon>
        <taxon>Pterygota</taxon>
        <taxon>Neoptera</taxon>
        <taxon>Endopterygota</taxon>
        <taxon>Coleoptera</taxon>
        <taxon>Polyphaga</taxon>
        <taxon>Cucujiformia</taxon>
        <taxon>Curculionidae</taxon>
        <taxon>Dryophthorinae</taxon>
        <taxon>Sitophilus</taxon>
    </lineage>
</organism>
<accession>A0A6J2XT34</accession>
<evidence type="ECO:0000256" key="4">
    <source>
        <dbReference type="ARBA" id="ARBA00017653"/>
    </source>
</evidence>
<dbReference type="InterPro" id="IPR040335">
    <property type="entry name" value="MVB12A"/>
</dbReference>
<evidence type="ECO:0000256" key="9">
    <source>
        <dbReference type="ARBA" id="ARBA00023036"/>
    </source>
</evidence>
<evidence type="ECO:0000256" key="3">
    <source>
        <dbReference type="ARBA" id="ARBA00010432"/>
    </source>
</evidence>
<evidence type="ECO:0000259" key="16">
    <source>
        <dbReference type="PROSITE" id="PS51498"/>
    </source>
</evidence>
<dbReference type="GeneID" id="115881367"/>
<name>A0A6J2XT34_SITOR</name>
<dbReference type="RefSeq" id="XP_030754678.1">
    <property type="nucleotide sequence ID" value="XM_030898818.1"/>
</dbReference>
<dbReference type="RefSeq" id="XP_030754677.1">
    <property type="nucleotide sequence ID" value="XM_030898817.1"/>
</dbReference>
<sequence length="295" mass="32634">MLKSALQSKLLQTLPDDRPVTALQIVENVEKCPRGFYPIIKTYDQDSDADLGEKSIFKSSSGRYLCISKSEGLPNFVVQEIFILNEKASPPKGFSLLNRTADTSQKAWKKKQICYRLVNLKETKTAITDIIICSRLKKAPSGFSFAGDLNGVTLCYKMGNTESTQNGTAPDRPPKPMSPNSNNMYPSLGESDHDYEILRPGPGYGPPGPIRPAPKPPAPAIPVNPMQPSLQHQNSTHTLGNSTHFGLEGVPFVVNPKFLSSSGDSRFQLPKIKTKTMQQILKEYDYTFTVERQAQ</sequence>
<dbReference type="AlphaFoldDB" id="A0A6J2XT34"/>
<keyword evidence="5" id="KW-0813">Transport</keyword>
<protein>
    <recommendedName>
        <fullName evidence="4">Multivesicular body subunit 12A</fullName>
    </recommendedName>
    <alternativeName>
        <fullName evidence="12">ESCRT-I complex subunit MVB12A</fullName>
    </alternativeName>
    <alternativeName>
        <fullName evidence="11">Protein FAM125A</fullName>
    </alternativeName>
</protein>
<feature type="region of interest" description="Disordered" evidence="14">
    <location>
        <begin position="162"/>
        <end position="181"/>
    </location>
</feature>
<dbReference type="InterPro" id="IPR023340">
    <property type="entry name" value="UMA"/>
</dbReference>
<keyword evidence="7" id="KW-0967">Endosome</keyword>
<dbReference type="InterPro" id="IPR023341">
    <property type="entry name" value="MABP"/>
</dbReference>
<dbReference type="InterPro" id="IPR018798">
    <property type="entry name" value="MVB12A/B"/>
</dbReference>
<feature type="domain" description="MABP" evidence="16">
    <location>
        <begin position="17"/>
        <end position="160"/>
    </location>
</feature>
<evidence type="ECO:0000256" key="1">
    <source>
        <dbReference type="ARBA" id="ARBA00004496"/>
    </source>
</evidence>
<keyword evidence="17" id="KW-1185">Reference proteome</keyword>
<dbReference type="GO" id="GO:0017124">
    <property type="term" value="F:SH3 domain binding"/>
    <property type="evidence" value="ECO:0007669"/>
    <property type="project" value="UniProtKB-KW"/>
</dbReference>
<dbReference type="GO" id="GO:0019075">
    <property type="term" value="P:virus maturation"/>
    <property type="evidence" value="ECO:0007669"/>
    <property type="project" value="TreeGrafter"/>
</dbReference>
<keyword evidence="6" id="KW-0963">Cytoplasm</keyword>
<evidence type="ECO:0000256" key="6">
    <source>
        <dbReference type="ARBA" id="ARBA00022490"/>
    </source>
</evidence>
<dbReference type="FunFam" id="2.100.10.50:FF:000002">
    <property type="entry name" value="Multivesicular body subunit 12B"/>
    <property type="match status" value="1"/>
</dbReference>
<evidence type="ECO:0000256" key="11">
    <source>
        <dbReference type="ARBA" id="ARBA00033002"/>
    </source>
</evidence>
<evidence type="ECO:0000256" key="8">
    <source>
        <dbReference type="ARBA" id="ARBA00022927"/>
    </source>
</evidence>
<keyword evidence="9" id="KW-0729">SH3-binding</keyword>
<dbReference type="GO" id="GO:0015031">
    <property type="term" value="P:protein transport"/>
    <property type="evidence" value="ECO:0007669"/>
    <property type="project" value="UniProtKB-KW"/>
</dbReference>
<evidence type="ECO:0000256" key="14">
    <source>
        <dbReference type="SAM" id="MobiDB-lite"/>
    </source>
</evidence>
<comment type="subcellular location">
    <subcellularLocation>
        <location evidence="1">Cytoplasm</location>
    </subcellularLocation>
    <subcellularLocation>
        <location evidence="2">Late endosome membrane</location>
        <topology evidence="2">Peripheral membrane protein</topology>
    </subcellularLocation>
</comment>
<evidence type="ECO:0000256" key="7">
    <source>
        <dbReference type="ARBA" id="ARBA00022753"/>
    </source>
</evidence>
<dbReference type="GO" id="GO:0032510">
    <property type="term" value="P:endosome to lysosome transport via multivesicular body sorting pathway"/>
    <property type="evidence" value="ECO:0007669"/>
    <property type="project" value="TreeGrafter"/>
</dbReference>
<dbReference type="CTD" id="32791"/>
<dbReference type="OrthoDB" id="6021306at2759"/>
<dbReference type="GO" id="GO:0031902">
    <property type="term" value="C:late endosome membrane"/>
    <property type="evidence" value="ECO:0007669"/>
    <property type="project" value="UniProtKB-SubCell"/>
</dbReference>
<comment type="function">
    <text evidence="13">Component of the ESCRT-I complex, a regulator of vesicular trafficking process. Required for the sorting of endocytic ubiquitinated cargos into multivesicular bodies.</text>
</comment>
<gene>
    <name evidence="18 19" type="primary">LOC115881367</name>
</gene>
<keyword evidence="8" id="KW-0653">Protein transport</keyword>
<dbReference type="GO" id="GO:0000813">
    <property type="term" value="C:ESCRT I complex"/>
    <property type="evidence" value="ECO:0007669"/>
    <property type="project" value="InterPro"/>
</dbReference>
<dbReference type="PROSITE" id="PS51497">
    <property type="entry name" value="UMA"/>
    <property type="match status" value="1"/>
</dbReference>
<dbReference type="GO" id="GO:0005829">
    <property type="term" value="C:cytosol"/>
    <property type="evidence" value="ECO:0007669"/>
    <property type="project" value="TreeGrafter"/>
</dbReference>
<dbReference type="Proteomes" id="UP000504635">
    <property type="component" value="Unplaced"/>
</dbReference>
<keyword evidence="10" id="KW-0472">Membrane</keyword>
<dbReference type="PANTHER" id="PTHR31612:SF2">
    <property type="entry name" value="MULTIVESICULAR BODY SUBUNIT 12A"/>
    <property type="match status" value="1"/>
</dbReference>
<evidence type="ECO:0000313" key="19">
    <source>
        <dbReference type="RefSeq" id="XP_030754678.1"/>
    </source>
</evidence>
<dbReference type="GO" id="GO:0032801">
    <property type="term" value="P:receptor catabolic process"/>
    <property type="evidence" value="ECO:0007669"/>
    <property type="project" value="TreeGrafter"/>
</dbReference>
<dbReference type="GO" id="GO:0046755">
    <property type="term" value="P:viral budding"/>
    <property type="evidence" value="ECO:0007669"/>
    <property type="project" value="TreeGrafter"/>
</dbReference>
<evidence type="ECO:0000256" key="2">
    <source>
        <dbReference type="ARBA" id="ARBA00004633"/>
    </source>
</evidence>
<dbReference type="Pfam" id="PF10240">
    <property type="entry name" value="DUF2464"/>
    <property type="match status" value="1"/>
</dbReference>
<dbReference type="KEGG" id="soy:115881367"/>
<evidence type="ECO:0000313" key="17">
    <source>
        <dbReference type="Proteomes" id="UP000504635"/>
    </source>
</evidence>
<proteinExistence type="inferred from homology"/>
<dbReference type="GO" id="GO:0042058">
    <property type="term" value="P:regulation of epidermal growth factor receptor signaling pathway"/>
    <property type="evidence" value="ECO:0007669"/>
    <property type="project" value="TreeGrafter"/>
</dbReference>